<reference evidence="3" key="2">
    <citation type="submission" date="2015-01" db="EMBL/GenBank/DDBJ databases">
        <title>Evolutionary Origins and Diversification of the Mycorrhizal Mutualists.</title>
        <authorList>
            <consortium name="DOE Joint Genome Institute"/>
            <consortium name="Mycorrhizal Genomics Consortium"/>
            <person name="Kohler A."/>
            <person name="Kuo A."/>
            <person name="Nagy L.G."/>
            <person name="Floudas D."/>
            <person name="Copeland A."/>
            <person name="Barry K.W."/>
            <person name="Cichocki N."/>
            <person name="Veneault-Fourrey C."/>
            <person name="LaButti K."/>
            <person name="Lindquist E.A."/>
            <person name="Lipzen A."/>
            <person name="Lundell T."/>
            <person name="Morin E."/>
            <person name="Murat C."/>
            <person name="Riley R."/>
            <person name="Ohm R."/>
            <person name="Sun H."/>
            <person name="Tunlid A."/>
            <person name="Henrissat B."/>
            <person name="Grigoriev I.V."/>
            <person name="Hibbett D.S."/>
            <person name="Martin F."/>
        </authorList>
    </citation>
    <scope>NUCLEOTIDE SEQUENCE [LARGE SCALE GENOMIC DNA]</scope>
    <source>
        <strain evidence="3">Foug A</strain>
    </source>
</reference>
<dbReference type="HOGENOM" id="CLU_2513955_0_0_1"/>
<dbReference type="EMBL" id="KN822021">
    <property type="protein sequence ID" value="KIM65608.1"/>
    <property type="molecule type" value="Genomic_DNA"/>
</dbReference>
<sequence>MCKFGILYARSVPPPPQSAIVQIFNPIIRGKQLEAIPGTENLDGIALHICELWCTSARLVGPFFPPSSSEMSKGNDRQMCDQTGG</sequence>
<organism evidence="2 3">
    <name type="scientific">Scleroderma citrinum Foug A</name>
    <dbReference type="NCBI Taxonomy" id="1036808"/>
    <lineage>
        <taxon>Eukaryota</taxon>
        <taxon>Fungi</taxon>
        <taxon>Dikarya</taxon>
        <taxon>Basidiomycota</taxon>
        <taxon>Agaricomycotina</taxon>
        <taxon>Agaricomycetes</taxon>
        <taxon>Agaricomycetidae</taxon>
        <taxon>Boletales</taxon>
        <taxon>Sclerodermatineae</taxon>
        <taxon>Sclerodermataceae</taxon>
        <taxon>Scleroderma</taxon>
    </lineage>
</organism>
<evidence type="ECO:0000313" key="3">
    <source>
        <dbReference type="Proteomes" id="UP000053989"/>
    </source>
</evidence>
<dbReference type="AlphaFoldDB" id="A0A0C2ZVW9"/>
<evidence type="ECO:0000313" key="2">
    <source>
        <dbReference type="EMBL" id="KIM65608.1"/>
    </source>
</evidence>
<dbReference type="InParanoid" id="A0A0C2ZVW9"/>
<accession>A0A0C2ZVW9</accession>
<reference evidence="2 3" key="1">
    <citation type="submission" date="2014-04" db="EMBL/GenBank/DDBJ databases">
        <authorList>
            <consortium name="DOE Joint Genome Institute"/>
            <person name="Kuo A."/>
            <person name="Kohler A."/>
            <person name="Nagy L.G."/>
            <person name="Floudas D."/>
            <person name="Copeland A."/>
            <person name="Barry K.W."/>
            <person name="Cichocki N."/>
            <person name="Veneault-Fourrey C."/>
            <person name="LaButti K."/>
            <person name="Lindquist E.A."/>
            <person name="Lipzen A."/>
            <person name="Lundell T."/>
            <person name="Morin E."/>
            <person name="Murat C."/>
            <person name="Sun H."/>
            <person name="Tunlid A."/>
            <person name="Henrissat B."/>
            <person name="Grigoriev I.V."/>
            <person name="Hibbett D.S."/>
            <person name="Martin F."/>
            <person name="Nordberg H.P."/>
            <person name="Cantor M.N."/>
            <person name="Hua S.X."/>
        </authorList>
    </citation>
    <scope>NUCLEOTIDE SEQUENCE [LARGE SCALE GENOMIC DNA]</scope>
    <source>
        <strain evidence="2 3">Foug A</strain>
    </source>
</reference>
<dbReference type="Proteomes" id="UP000053989">
    <property type="component" value="Unassembled WGS sequence"/>
</dbReference>
<name>A0A0C2ZVW9_9AGAM</name>
<feature type="region of interest" description="Disordered" evidence="1">
    <location>
        <begin position="65"/>
        <end position="85"/>
    </location>
</feature>
<gene>
    <name evidence="2" type="ORF">SCLCIDRAFT_1212020</name>
</gene>
<proteinExistence type="predicted"/>
<keyword evidence="3" id="KW-1185">Reference proteome</keyword>
<evidence type="ECO:0000256" key="1">
    <source>
        <dbReference type="SAM" id="MobiDB-lite"/>
    </source>
</evidence>
<protein>
    <submittedName>
        <fullName evidence="2">Uncharacterized protein</fullName>
    </submittedName>
</protein>